<dbReference type="InterPro" id="IPR006664">
    <property type="entry name" value="OMP_bac"/>
</dbReference>
<evidence type="ECO:0000313" key="6">
    <source>
        <dbReference type="EMBL" id="AWB08878.1"/>
    </source>
</evidence>
<evidence type="ECO:0000313" key="7">
    <source>
        <dbReference type="Proteomes" id="UP000077405"/>
    </source>
</evidence>
<gene>
    <name evidence="6" type="ORF">A6A40_28150</name>
</gene>
<evidence type="ECO:0000259" key="5">
    <source>
        <dbReference type="PROSITE" id="PS51123"/>
    </source>
</evidence>
<dbReference type="PROSITE" id="PS51123">
    <property type="entry name" value="OMPA_2"/>
    <property type="match status" value="1"/>
</dbReference>
<dbReference type="EMBL" id="CP028907">
    <property type="protein sequence ID" value="AWB08878.1"/>
    <property type="molecule type" value="Genomic_DNA"/>
</dbReference>
<dbReference type="KEGG" id="ahu:A6A40_28150"/>
<dbReference type="Gene3D" id="3.30.1330.60">
    <property type="entry name" value="OmpA-like domain"/>
    <property type="match status" value="1"/>
</dbReference>
<accession>A0A2R4VWN0</accession>
<reference evidence="6 7" key="1">
    <citation type="submission" date="2018-04" db="EMBL/GenBank/DDBJ databases">
        <title>Complete genome sequence of the nitrogen-fixing bacterium Azospirillum humicireducens type strain SgZ-5.</title>
        <authorList>
            <person name="Yu Z."/>
        </authorList>
    </citation>
    <scope>NUCLEOTIDE SEQUENCE [LARGE SCALE GENOMIC DNA]</scope>
    <source>
        <strain evidence="6 7">SgZ-5</strain>
        <plasmid evidence="6 7">pYZ6</plasmid>
    </source>
</reference>
<dbReference type="AlphaFoldDB" id="A0A2R4VWN0"/>
<geneLocation type="plasmid" evidence="6 7">
    <name>pYZ6</name>
</geneLocation>
<evidence type="ECO:0000256" key="1">
    <source>
        <dbReference type="ARBA" id="ARBA00004442"/>
    </source>
</evidence>
<dbReference type="GO" id="GO:0009279">
    <property type="term" value="C:cell outer membrane"/>
    <property type="evidence" value="ECO:0007669"/>
    <property type="project" value="UniProtKB-SubCell"/>
</dbReference>
<dbReference type="PRINTS" id="PR01021">
    <property type="entry name" value="OMPADOMAIN"/>
</dbReference>
<keyword evidence="2 4" id="KW-0472">Membrane</keyword>
<dbReference type="SUPFAM" id="SSF103088">
    <property type="entry name" value="OmpA-like"/>
    <property type="match status" value="1"/>
</dbReference>
<protein>
    <submittedName>
        <fullName evidence="6">OmpA family protein</fullName>
    </submittedName>
</protein>
<dbReference type="PANTHER" id="PTHR30329:SF21">
    <property type="entry name" value="LIPOPROTEIN YIAD-RELATED"/>
    <property type="match status" value="1"/>
</dbReference>
<dbReference type="Pfam" id="PF00691">
    <property type="entry name" value="OmpA"/>
    <property type="match status" value="1"/>
</dbReference>
<dbReference type="InterPro" id="IPR050330">
    <property type="entry name" value="Bact_OuterMem_StrucFunc"/>
</dbReference>
<evidence type="ECO:0000256" key="3">
    <source>
        <dbReference type="ARBA" id="ARBA00023237"/>
    </source>
</evidence>
<proteinExistence type="predicted"/>
<keyword evidence="7" id="KW-1185">Reference proteome</keyword>
<dbReference type="InterPro" id="IPR006665">
    <property type="entry name" value="OmpA-like"/>
</dbReference>
<name>A0A2R4VWN0_9PROT</name>
<evidence type="ECO:0000256" key="2">
    <source>
        <dbReference type="ARBA" id="ARBA00023136"/>
    </source>
</evidence>
<dbReference type="PANTHER" id="PTHR30329">
    <property type="entry name" value="STATOR ELEMENT OF FLAGELLAR MOTOR COMPLEX"/>
    <property type="match status" value="1"/>
</dbReference>
<comment type="subcellular location">
    <subcellularLocation>
        <location evidence="1">Cell outer membrane</location>
    </subcellularLocation>
</comment>
<dbReference type="Proteomes" id="UP000077405">
    <property type="component" value="Plasmid pYZ6"/>
</dbReference>
<dbReference type="InterPro" id="IPR036737">
    <property type="entry name" value="OmpA-like_sf"/>
</dbReference>
<evidence type="ECO:0000256" key="4">
    <source>
        <dbReference type="PROSITE-ProRule" id="PRU00473"/>
    </source>
</evidence>
<dbReference type="CDD" id="cd07185">
    <property type="entry name" value="OmpA_C-like"/>
    <property type="match status" value="1"/>
</dbReference>
<organism evidence="6 7">
    <name type="scientific">Azospirillum humicireducens</name>
    <dbReference type="NCBI Taxonomy" id="1226968"/>
    <lineage>
        <taxon>Bacteria</taxon>
        <taxon>Pseudomonadati</taxon>
        <taxon>Pseudomonadota</taxon>
        <taxon>Alphaproteobacteria</taxon>
        <taxon>Rhodospirillales</taxon>
        <taxon>Azospirillaceae</taxon>
        <taxon>Azospirillum</taxon>
    </lineage>
</organism>
<feature type="domain" description="OmpA-like" evidence="5">
    <location>
        <begin position="112"/>
        <end position="229"/>
    </location>
</feature>
<dbReference type="OrthoDB" id="9814546at2"/>
<keyword evidence="3" id="KW-0998">Cell outer membrane</keyword>
<sequence>MTPVLSESERGDARMGSVRILRTALAGLGLLMALGGVAAATDPTAAPTTSEDFIRALAPAAGGRGLSLGTAGAAEPAALPPASPSVSAPAPVAAAASTAVRPPASRPPAAAKPAAAPRISFQVEFAFNSAELTPKAAGILDELGRALTSPELSAYRFQLTGHTDGVGNPDYNLALSKRRAASVREYLTRSFGVSPNRLVAIGRGSQQLLDPANPASDANRRVEIVNLGS</sequence>
<keyword evidence="6" id="KW-0614">Plasmid</keyword>